<feature type="compositionally biased region" description="Basic residues" evidence="1">
    <location>
        <begin position="83"/>
        <end position="97"/>
    </location>
</feature>
<evidence type="ECO:0000256" key="1">
    <source>
        <dbReference type="SAM" id="MobiDB-lite"/>
    </source>
</evidence>
<dbReference type="Proteomes" id="UP000014062">
    <property type="component" value="Chromosome"/>
</dbReference>
<evidence type="ECO:0000313" key="2">
    <source>
        <dbReference type="EMBL" id="EOY47214.1"/>
    </source>
</evidence>
<reference evidence="3" key="1">
    <citation type="journal article" date="2013" name="Genome Biol. Evol.">
        <title>The genome sequence of Streptomyces lividans 66 reveals a novel tRNA-dependent peptide biosynthetic system within a metal-related genomic island.</title>
        <authorList>
            <person name="Cruz-Morales P."/>
            <person name="Vijgenboom E."/>
            <person name="Iruegas-Bocardo F."/>
            <person name="Girard G."/>
            <person name="Yanez-Guerra L.A."/>
            <person name="Ramos-Aboites H.E."/>
            <person name="Pernodet J.L."/>
            <person name="Anne J."/>
            <person name="van Wezel G.P."/>
            <person name="Barona-Gomez F."/>
        </authorList>
    </citation>
    <scope>NUCLEOTIDE SEQUENCE [LARGE SCALE GENOMIC DNA]</scope>
    <source>
        <strain evidence="3">1326</strain>
    </source>
</reference>
<dbReference type="EMBL" id="CM001889">
    <property type="protein sequence ID" value="EOY47214.1"/>
    <property type="molecule type" value="Genomic_DNA"/>
</dbReference>
<feature type="region of interest" description="Disordered" evidence="1">
    <location>
        <begin position="63"/>
        <end position="106"/>
    </location>
</feature>
<protein>
    <submittedName>
        <fullName evidence="2">Uncharacterized protein</fullName>
    </submittedName>
</protein>
<feature type="region of interest" description="Disordered" evidence="1">
    <location>
        <begin position="1"/>
        <end position="47"/>
    </location>
</feature>
<proteinExistence type="predicted"/>
<evidence type="ECO:0000313" key="3">
    <source>
        <dbReference type="Proteomes" id="UP000014062"/>
    </source>
</evidence>
<feature type="region of interest" description="Disordered" evidence="1">
    <location>
        <begin position="137"/>
        <end position="167"/>
    </location>
</feature>
<accession>A0A7U9HAM9</accession>
<feature type="compositionally biased region" description="Basic residues" evidence="1">
    <location>
        <begin position="29"/>
        <end position="44"/>
    </location>
</feature>
<dbReference type="AlphaFoldDB" id="A0A7U9HAM9"/>
<gene>
    <name evidence="2" type="ORF">SLI_2499</name>
</gene>
<name>A0A7U9HAM9_STRLI</name>
<organism evidence="2 3">
    <name type="scientific">Streptomyces lividans 1326</name>
    <dbReference type="NCBI Taxonomy" id="1200984"/>
    <lineage>
        <taxon>Bacteria</taxon>
        <taxon>Bacillati</taxon>
        <taxon>Actinomycetota</taxon>
        <taxon>Actinomycetes</taxon>
        <taxon>Kitasatosporales</taxon>
        <taxon>Streptomycetaceae</taxon>
        <taxon>Streptomyces</taxon>
    </lineage>
</organism>
<sequence>MRPAAASPPRQFPARRHVVVQVDGDDVRRRARRTHRPQPRQRVRPPHDVREDQVVRLHGLLQARRGAARRHVEEPSAVGSRHGVARARRVQRHRPHPVPRQQRQLPAVRHPARLRQPGRHLHGGAVVRVGEQHLPYAGQGVPGPRGGERGAGRQVEQQRAVHQQRGRRTRVLALCRGTGRAGTVGAGESRGGTGAEQSHVHAPIFAGHPATCAPESPRGADAATVPAPGTPCGAFSPGLLRCARFSA</sequence>